<dbReference type="AlphaFoldDB" id="A0A2S9XIA1"/>
<dbReference type="Pfam" id="PF03055">
    <property type="entry name" value="RPE65"/>
    <property type="match status" value="1"/>
</dbReference>
<dbReference type="GO" id="GO:0046872">
    <property type="term" value="F:metal ion binding"/>
    <property type="evidence" value="ECO:0007669"/>
    <property type="project" value="UniProtKB-KW"/>
</dbReference>
<comment type="cofactor">
    <cofactor evidence="5">
        <name>Fe(2+)</name>
        <dbReference type="ChEBI" id="CHEBI:29033"/>
    </cofactor>
    <text evidence="5">Binds 1 Fe(2+) ion per subunit.</text>
</comment>
<keyword evidence="3 6" id="KW-0560">Oxidoreductase</keyword>
<dbReference type="PANTHER" id="PTHR10543">
    <property type="entry name" value="BETA-CAROTENE DIOXYGENASE"/>
    <property type="match status" value="1"/>
</dbReference>
<gene>
    <name evidence="6" type="ORF">ENSA5_47850</name>
</gene>
<evidence type="ECO:0000313" key="6">
    <source>
        <dbReference type="EMBL" id="PRP92604.1"/>
    </source>
</evidence>
<reference evidence="6 7" key="1">
    <citation type="submission" date="2018-03" db="EMBL/GenBank/DDBJ databases">
        <title>Draft Genome Sequences of the Obligatory Marine Myxobacteria Enhygromyxa salina SWB005.</title>
        <authorList>
            <person name="Poehlein A."/>
            <person name="Moghaddam J.A."/>
            <person name="Harms H."/>
            <person name="Alanjari M."/>
            <person name="Koenig G.M."/>
            <person name="Daniel R."/>
            <person name="Schaeberle T.F."/>
        </authorList>
    </citation>
    <scope>NUCLEOTIDE SEQUENCE [LARGE SCALE GENOMIC DNA]</scope>
    <source>
        <strain evidence="6 7">SWB005</strain>
    </source>
</reference>
<name>A0A2S9XIA1_9BACT</name>
<dbReference type="InterPro" id="IPR004294">
    <property type="entry name" value="Carotenoid_Oase"/>
</dbReference>
<dbReference type="OrthoDB" id="6636843at2"/>
<feature type="binding site" evidence="5">
    <location>
        <position position="282"/>
    </location>
    <ligand>
        <name>Fe cation</name>
        <dbReference type="ChEBI" id="CHEBI:24875"/>
        <note>catalytic</note>
    </ligand>
</feature>
<comment type="caution">
    <text evidence="6">The sequence shown here is derived from an EMBL/GenBank/DDBJ whole genome shotgun (WGS) entry which is preliminary data.</text>
</comment>
<proteinExistence type="inferred from homology"/>
<feature type="binding site" evidence="5">
    <location>
        <position position="172"/>
    </location>
    <ligand>
        <name>Fe cation</name>
        <dbReference type="ChEBI" id="CHEBI:24875"/>
        <note>catalytic</note>
    </ligand>
</feature>
<evidence type="ECO:0000313" key="7">
    <source>
        <dbReference type="Proteomes" id="UP000237968"/>
    </source>
</evidence>
<dbReference type="GO" id="GO:0010436">
    <property type="term" value="F:carotenoid dioxygenase activity"/>
    <property type="evidence" value="ECO:0007669"/>
    <property type="project" value="TreeGrafter"/>
</dbReference>
<dbReference type="GO" id="GO:0016121">
    <property type="term" value="P:carotene catabolic process"/>
    <property type="evidence" value="ECO:0007669"/>
    <property type="project" value="TreeGrafter"/>
</dbReference>
<protein>
    <submittedName>
        <fullName evidence="6">Carotenoid cleavage oxygenase</fullName>
        <ecNumber evidence="6">1.13.11.-</ecNumber>
    </submittedName>
</protein>
<feature type="binding site" evidence="5">
    <location>
        <position position="219"/>
    </location>
    <ligand>
        <name>Fe cation</name>
        <dbReference type="ChEBI" id="CHEBI:24875"/>
        <note>catalytic</note>
    </ligand>
</feature>
<evidence type="ECO:0000256" key="2">
    <source>
        <dbReference type="ARBA" id="ARBA00022723"/>
    </source>
</evidence>
<keyword evidence="7" id="KW-1185">Reference proteome</keyword>
<accession>A0A2S9XIA1</accession>
<dbReference type="Proteomes" id="UP000237968">
    <property type="component" value="Unassembled WGS sequence"/>
</dbReference>
<dbReference type="EC" id="1.13.11.-" evidence="6"/>
<dbReference type="EMBL" id="PVNK01000207">
    <property type="protein sequence ID" value="PRP92604.1"/>
    <property type="molecule type" value="Genomic_DNA"/>
</dbReference>
<keyword evidence="2 5" id="KW-0479">Metal-binding</keyword>
<comment type="similarity">
    <text evidence="1">Belongs to the carotenoid oxygenase family.</text>
</comment>
<evidence type="ECO:0000256" key="4">
    <source>
        <dbReference type="ARBA" id="ARBA00023004"/>
    </source>
</evidence>
<evidence type="ECO:0000256" key="3">
    <source>
        <dbReference type="ARBA" id="ARBA00023002"/>
    </source>
</evidence>
<dbReference type="PANTHER" id="PTHR10543:SF89">
    <property type="entry name" value="CAROTENOID 9,10(9',10')-CLEAVAGE DIOXYGENASE 1"/>
    <property type="match status" value="1"/>
</dbReference>
<sequence>MLWCFMASARDFIDGDTYSSQDFAPVERELDHPELELLEGELPPGLQGVFARNSSNPRFVAPEPYHWFDGDGMVHAVSFADGRASYRNRWVRTAGLAEDEAAGRATWTGLLSRPDFTRAGGPYKNTANTDLLYWNGRLLALWWMGGGLPHALTVPELETEGPWPDAGTMTAHAKVDPRSGDLVFLDYAPTPPFATHGTLTTDGQLTRTPIELPGPRPQHDLALTERYTILLDVSMFADPEALTRGKVHMRFFPDRPTRVGLFDRKAHRLVRWFEVPACYVYHFANAWEQGREVIVTVCRMRDPLMYQPQPGRTDRVVPRISHLRLEPELVRWTLDLDTGLAREELIDSALAEFPRIDDRRLGSPTDAAFLGTFAEQEAFRFDGVRRVELGSGAAIERKYPAGWYGGEVSVAPLGPDPDDAVLVTFVSELGSGRSELWLLSARELDLVAKLAIPSRVPAGFHTRFIPGEACRSTRARPSSPLI</sequence>
<keyword evidence="4 5" id="KW-0408">Iron</keyword>
<evidence type="ECO:0000256" key="1">
    <source>
        <dbReference type="ARBA" id="ARBA00006787"/>
    </source>
</evidence>
<evidence type="ECO:0000256" key="5">
    <source>
        <dbReference type="PIRSR" id="PIRSR604294-1"/>
    </source>
</evidence>
<organism evidence="6 7">
    <name type="scientific">Enhygromyxa salina</name>
    <dbReference type="NCBI Taxonomy" id="215803"/>
    <lineage>
        <taxon>Bacteria</taxon>
        <taxon>Pseudomonadati</taxon>
        <taxon>Myxococcota</taxon>
        <taxon>Polyangia</taxon>
        <taxon>Nannocystales</taxon>
        <taxon>Nannocystaceae</taxon>
        <taxon>Enhygromyxa</taxon>
    </lineage>
</organism>
<feature type="binding site" evidence="5">
    <location>
        <position position="461"/>
    </location>
    <ligand>
        <name>Fe cation</name>
        <dbReference type="ChEBI" id="CHEBI:24875"/>
        <note>catalytic</note>
    </ligand>
</feature>